<dbReference type="Proteomes" id="UP000306113">
    <property type="component" value="Unassembled WGS sequence"/>
</dbReference>
<dbReference type="Pfam" id="PF13704">
    <property type="entry name" value="Glyco_tranf_2_4"/>
    <property type="match status" value="1"/>
</dbReference>
<gene>
    <name evidence="1" type="ORF">E7681_11950</name>
</gene>
<keyword evidence="2" id="KW-1185">Reference proteome</keyword>
<proteinExistence type="predicted"/>
<keyword evidence="1" id="KW-0808">Transferase</keyword>
<dbReference type="GO" id="GO:0016740">
    <property type="term" value="F:transferase activity"/>
    <property type="evidence" value="ECO:0007669"/>
    <property type="project" value="UniProtKB-KW"/>
</dbReference>
<comment type="caution">
    <text evidence="1">The sequence shown here is derived from an EMBL/GenBank/DDBJ whole genome shotgun (WGS) entry which is preliminary data.</text>
</comment>
<dbReference type="AlphaFoldDB" id="A0A4S3M7S9"/>
<accession>A0A4S3M7S9</accession>
<reference evidence="1 2" key="1">
    <citation type="submission" date="2019-04" db="EMBL/GenBank/DDBJ databases">
        <title>Draft genome sequence of Youngimonas vesicularis.</title>
        <authorList>
            <person name="Hameed A."/>
        </authorList>
    </citation>
    <scope>NUCLEOTIDE SEQUENCE [LARGE SCALE GENOMIC DNA]</scope>
    <source>
        <strain evidence="1 2">CC-AMW-E</strain>
    </source>
</reference>
<protein>
    <submittedName>
        <fullName evidence="1">Glycosyltransferase family 2 protein</fullName>
    </submittedName>
</protein>
<name>A0A4S3M7S9_9RHOB</name>
<evidence type="ECO:0000313" key="2">
    <source>
        <dbReference type="Proteomes" id="UP000306113"/>
    </source>
</evidence>
<evidence type="ECO:0000313" key="1">
    <source>
        <dbReference type="EMBL" id="THD73402.1"/>
    </source>
</evidence>
<sequence>MSDDRFTPFPGGFRAILKRAAERQEALSTEDDEALPPLDVELASLKTRLIDPDAPEMGISRSGYARKYRELALQFGDRPALLHLHGLLIAHLRRKEQPAHTAQLFVRLWAEEAAFLLAELDPRWLVSAVTTFGDHGQNAAQRKLGQALSVLFGMMKLYEAERLFSGLSPDTPFDGQKSHAALPMRMDPYSLDNGGLDVNMLASLWEQTSKDKVLRPLARRLLTLLIEDPATLFARFQHMRTAREAQGIRRKGRTRKERMAKVPAAALPQGADGLRWGTVSMVKAPLLDIARFAAHHLELGADRVTLYLDDPQPGVAEYLSRHDKISVIACDGAFWEAQKKPRMKAHQMRQAYLATQAYYQPGLHWIAHIDVDEFLMPQVPMRELLASVPVTDAMLRLPPAELLAGSQGDELFKLTPAQAGHKRGVLEDIYPNFGAHLPGGFVSHREGKNFVRCGLDGIRVGIHGAFQGGDEIANRATDDQIRLGHAHAPDWPFFRDHMAFRMTRGSYRKTDENKMRLLDILQFLQDDSGDDGIRAFFAEVCEASPALVAALEQHGMLLRYPLDLDAKVTRHFGALPGSEE</sequence>
<dbReference type="OrthoDB" id="7834507at2"/>
<dbReference type="RefSeq" id="WP_136339532.1">
    <property type="nucleotide sequence ID" value="NZ_SSMD01000005.1"/>
</dbReference>
<dbReference type="EMBL" id="SSMD01000005">
    <property type="protein sequence ID" value="THD73402.1"/>
    <property type="molecule type" value="Genomic_DNA"/>
</dbReference>
<organism evidence="1 2">
    <name type="scientific">Thalassobius vesicularis</name>
    <dbReference type="NCBI Taxonomy" id="1294297"/>
    <lineage>
        <taxon>Bacteria</taxon>
        <taxon>Pseudomonadati</taxon>
        <taxon>Pseudomonadota</taxon>
        <taxon>Alphaproteobacteria</taxon>
        <taxon>Rhodobacterales</taxon>
        <taxon>Roseobacteraceae</taxon>
        <taxon>Thalassovita</taxon>
    </lineage>
</organism>